<accession>A0ABR2W726</accession>
<dbReference type="InterPro" id="IPR029044">
    <property type="entry name" value="Nucleotide-diphossugar_trans"/>
</dbReference>
<feature type="domain" description="Nucleotidyl transferase" evidence="1">
    <location>
        <begin position="67"/>
        <end position="270"/>
    </location>
</feature>
<dbReference type="InterPro" id="IPR005835">
    <property type="entry name" value="NTP_transferase_dom"/>
</dbReference>
<sequence>MCSLKVIFLSAGYGTRLQRDIEQDISGKYSSLLGLPKALVPLGNYDALLTRWWELLQQFEKSSTTSLKFKLDNVYIITNETHHTRFQDWASKHNFPRKNIFNNHTLTNETRLGAVKDLELSINSYGSLENTLVIGADILLLKDFELENFFTHFSTFKTSLTTHYVVTDTQKNGILELDNSNCISNFLEKPKLDETNSRFACPCFYLFKKEDLKLIKLFLAEMSQQRVSKEATDAPGNLIKWLYKKTTIHSVPITGRLDIGGLDSYVEADEYCKEYF</sequence>
<dbReference type="Proteomes" id="UP001479436">
    <property type="component" value="Unassembled WGS sequence"/>
</dbReference>
<protein>
    <recommendedName>
        <fullName evidence="1">Nucleotidyl transferase domain-containing protein</fullName>
    </recommendedName>
</protein>
<evidence type="ECO:0000259" key="1">
    <source>
        <dbReference type="Pfam" id="PF00483"/>
    </source>
</evidence>
<keyword evidence="3" id="KW-1185">Reference proteome</keyword>
<reference evidence="2 3" key="1">
    <citation type="submission" date="2023-04" db="EMBL/GenBank/DDBJ databases">
        <title>Genome of Basidiobolus ranarum AG-B5.</title>
        <authorList>
            <person name="Stajich J.E."/>
            <person name="Carter-House D."/>
            <person name="Gryganskyi A."/>
        </authorList>
    </citation>
    <scope>NUCLEOTIDE SEQUENCE [LARGE SCALE GENOMIC DNA]</scope>
    <source>
        <strain evidence="2 3">AG-B5</strain>
    </source>
</reference>
<gene>
    <name evidence="2" type="ORF">K7432_003429</name>
</gene>
<evidence type="ECO:0000313" key="3">
    <source>
        <dbReference type="Proteomes" id="UP001479436"/>
    </source>
</evidence>
<evidence type="ECO:0000313" key="2">
    <source>
        <dbReference type="EMBL" id="KAK9721399.1"/>
    </source>
</evidence>
<dbReference type="SUPFAM" id="SSF53448">
    <property type="entry name" value="Nucleotide-diphospho-sugar transferases"/>
    <property type="match status" value="1"/>
</dbReference>
<proteinExistence type="predicted"/>
<dbReference type="Gene3D" id="3.90.550.10">
    <property type="entry name" value="Spore Coat Polysaccharide Biosynthesis Protein SpsA, Chain A"/>
    <property type="match status" value="1"/>
</dbReference>
<comment type="caution">
    <text evidence="2">The sequence shown here is derived from an EMBL/GenBank/DDBJ whole genome shotgun (WGS) entry which is preliminary data.</text>
</comment>
<dbReference type="PANTHER" id="PTHR42883:SF2">
    <property type="entry name" value="THYMIDYLYLTRANSFERASE"/>
    <property type="match status" value="1"/>
</dbReference>
<dbReference type="Pfam" id="PF00483">
    <property type="entry name" value="NTP_transferase"/>
    <property type="match status" value="1"/>
</dbReference>
<organism evidence="2 3">
    <name type="scientific">Basidiobolus ranarum</name>
    <dbReference type="NCBI Taxonomy" id="34480"/>
    <lineage>
        <taxon>Eukaryota</taxon>
        <taxon>Fungi</taxon>
        <taxon>Fungi incertae sedis</taxon>
        <taxon>Zoopagomycota</taxon>
        <taxon>Entomophthoromycotina</taxon>
        <taxon>Basidiobolomycetes</taxon>
        <taxon>Basidiobolales</taxon>
        <taxon>Basidiobolaceae</taxon>
        <taxon>Basidiobolus</taxon>
    </lineage>
</organism>
<name>A0ABR2W726_9FUNG</name>
<dbReference type="PANTHER" id="PTHR42883">
    <property type="entry name" value="GLUCOSE-1-PHOSPHATE THYMIDYLTRANSFERASE"/>
    <property type="match status" value="1"/>
</dbReference>
<dbReference type="EMBL" id="JASJQH010006980">
    <property type="protein sequence ID" value="KAK9721399.1"/>
    <property type="molecule type" value="Genomic_DNA"/>
</dbReference>